<evidence type="ECO:0000313" key="2">
    <source>
        <dbReference type="EMBL" id="KAF2792646.1"/>
    </source>
</evidence>
<protein>
    <submittedName>
        <fullName evidence="2">Uncharacterized protein</fullName>
    </submittedName>
</protein>
<evidence type="ECO:0000313" key="3">
    <source>
        <dbReference type="Proteomes" id="UP000799757"/>
    </source>
</evidence>
<name>A0A6A6X8B4_9PLEO</name>
<sequence length="177" mass="19828">MAGPAKKRFAAKDTAALVTSWLRTTENDRPYIYDQREQQRRKQQQSAEQTQGEPTNSAPALIAAPTPIPSRIATQPAIDPSVVDAVFRLQTPPEEAYNRRHNMITLQFKWAIEIVGEQNFECNFRDPRKVLGRSTPLYNQGIMAGLPLKILAWLAGTPGTEELVLPIEIFDAKSNGR</sequence>
<gene>
    <name evidence="2" type="ORF">K505DRAFT_387124</name>
</gene>
<accession>A0A6A6X8B4</accession>
<feature type="compositionally biased region" description="Basic and acidic residues" evidence="1">
    <location>
        <begin position="28"/>
        <end position="40"/>
    </location>
</feature>
<dbReference type="Proteomes" id="UP000799757">
    <property type="component" value="Unassembled WGS sequence"/>
</dbReference>
<reference evidence="2" key="1">
    <citation type="journal article" date="2020" name="Stud. Mycol.">
        <title>101 Dothideomycetes genomes: a test case for predicting lifestyles and emergence of pathogens.</title>
        <authorList>
            <person name="Haridas S."/>
            <person name="Albert R."/>
            <person name="Binder M."/>
            <person name="Bloem J."/>
            <person name="Labutti K."/>
            <person name="Salamov A."/>
            <person name="Andreopoulos B."/>
            <person name="Baker S."/>
            <person name="Barry K."/>
            <person name="Bills G."/>
            <person name="Bluhm B."/>
            <person name="Cannon C."/>
            <person name="Castanera R."/>
            <person name="Culley D."/>
            <person name="Daum C."/>
            <person name="Ezra D."/>
            <person name="Gonzalez J."/>
            <person name="Henrissat B."/>
            <person name="Kuo A."/>
            <person name="Liang C."/>
            <person name="Lipzen A."/>
            <person name="Lutzoni F."/>
            <person name="Magnuson J."/>
            <person name="Mondo S."/>
            <person name="Nolan M."/>
            <person name="Ohm R."/>
            <person name="Pangilinan J."/>
            <person name="Park H.-J."/>
            <person name="Ramirez L."/>
            <person name="Alfaro M."/>
            <person name="Sun H."/>
            <person name="Tritt A."/>
            <person name="Yoshinaga Y."/>
            <person name="Zwiers L.-H."/>
            <person name="Turgeon B."/>
            <person name="Goodwin S."/>
            <person name="Spatafora J."/>
            <person name="Crous P."/>
            <person name="Grigoriev I."/>
        </authorList>
    </citation>
    <scope>NUCLEOTIDE SEQUENCE</scope>
    <source>
        <strain evidence="2">CBS 109.77</strain>
    </source>
</reference>
<organism evidence="2 3">
    <name type="scientific">Melanomma pulvis-pyrius CBS 109.77</name>
    <dbReference type="NCBI Taxonomy" id="1314802"/>
    <lineage>
        <taxon>Eukaryota</taxon>
        <taxon>Fungi</taxon>
        <taxon>Dikarya</taxon>
        <taxon>Ascomycota</taxon>
        <taxon>Pezizomycotina</taxon>
        <taxon>Dothideomycetes</taxon>
        <taxon>Pleosporomycetidae</taxon>
        <taxon>Pleosporales</taxon>
        <taxon>Melanommataceae</taxon>
        <taxon>Melanomma</taxon>
    </lineage>
</organism>
<evidence type="ECO:0000256" key="1">
    <source>
        <dbReference type="SAM" id="MobiDB-lite"/>
    </source>
</evidence>
<dbReference type="EMBL" id="MU001961">
    <property type="protein sequence ID" value="KAF2792646.1"/>
    <property type="molecule type" value="Genomic_DNA"/>
</dbReference>
<dbReference type="AlphaFoldDB" id="A0A6A6X8B4"/>
<proteinExistence type="predicted"/>
<feature type="region of interest" description="Disordered" evidence="1">
    <location>
        <begin position="28"/>
        <end position="62"/>
    </location>
</feature>
<keyword evidence="3" id="KW-1185">Reference proteome</keyword>